<evidence type="ECO:0000313" key="2">
    <source>
        <dbReference type="Proteomes" id="UP000824890"/>
    </source>
</evidence>
<dbReference type="Proteomes" id="UP000824890">
    <property type="component" value="Unassembled WGS sequence"/>
</dbReference>
<accession>A0ABQ8B3J8</accession>
<dbReference type="EMBL" id="JAGKQM010000012">
    <property type="protein sequence ID" value="KAH0898836.1"/>
    <property type="molecule type" value="Genomic_DNA"/>
</dbReference>
<reference evidence="1 2" key="1">
    <citation type="submission" date="2021-05" db="EMBL/GenBank/DDBJ databases">
        <title>Genome Assembly of Synthetic Allotetraploid Brassica napus Reveals Homoeologous Exchanges between Subgenomes.</title>
        <authorList>
            <person name="Davis J.T."/>
        </authorList>
    </citation>
    <scope>NUCLEOTIDE SEQUENCE [LARGE SCALE GENOMIC DNA]</scope>
    <source>
        <strain evidence="2">cv. Da-Ae</strain>
        <tissue evidence="1">Seedling</tissue>
    </source>
</reference>
<sequence>VGNGGIEEQMAEGNGTFDQSVQYLNQVMGTSDEFMTRETLGRSSDKGGISALKMEFAPYDGTTNELVTHRLEWAEFKRICKSGFGKADAVNPVGEICNLRHTGTIDEYCSQFEECLGRQTRLTGEQQLWQFCAGLTYNLRKE</sequence>
<evidence type="ECO:0008006" key="3">
    <source>
        <dbReference type="Google" id="ProtNLM"/>
    </source>
</evidence>
<comment type="caution">
    <text evidence="1">The sequence shown here is derived from an EMBL/GenBank/DDBJ whole genome shotgun (WGS) entry which is preliminary data.</text>
</comment>
<proteinExistence type="predicted"/>
<name>A0ABQ8B3J8_BRANA</name>
<keyword evidence="2" id="KW-1185">Reference proteome</keyword>
<gene>
    <name evidence="1" type="ORF">HID58_048404</name>
</gene>
<feature type="non-terminal residue" evidence="1">
    <location>
        <position position="1"/>
    </location>
</feature>
<feature type="non-terminal residue" evidence="1">
    <location>
        <position position="142"/>
    </location>
</feature>
<evidence type="ECO:0000313" key="1">
    <source>
        <dbReference type="EMBL" id="KAH0898836.1"/>
    </source>
</evidence>
<protein>
    <recommendedName>
        <fullName evidence="3">Retrotransposon gag domain-containing protein</fullName>
    </recommendedName>
</protein>
<organism evidence="1 2">
    <name type="scientific">Brassica napus</name>
    <name type="common">Rape</name>
    <dbReference type="NCBI Taxonomy" id="3708"/>
    <lineage>
        <taxon>Eukaryota</taxon>
        <taxon>Viridiplantae</taxon>
        <taxon>Streptophyta</taxon>
        <taxon>Embryophyta</taxon>
        <taxon>Tracheophyta</taxon>
        <taxon>Spermatophyta</taxon>
        <taxon>Magnoliopsida</taxon>
        <taxon>eudicotyledons</taxon>
        <taxon>Gunneridae</taxon>
        <taxon>Pentapetalae</taxon>
        <taxon>rosids</taxon>
        <taxon>malvids</taxon>
        <taxon>Brassicales</taxon>
        <taxon>Brassicaceae</taxon>
        <taxon>Brassiceae</taxon>
        <taxon>Brassica</taxon>
    </lineage>
</organism>